<name>A0A9D2ZUZ4_9BACT</name>
<dbReference type="EMBL" id="DWUP01000191">
    <property type="protein sequence ID" value="HJD53663.1"/>
    <property type="molecule type" value="Genomic_DNA"/>
</dbReference>
<accession>A0A9D2ZUZ4</accession>
<reference evidence="2" key="2">
    <citation type="submission" date="2021-04" db="EMBL/GenBank/DDBJ databases">
        <authorList>
            <person name="Gilroy R."/>
        </authorList>
    </citation>
    <scope>NUCLEOTIDE SEQUENCE</scope>
    <source>
        <strain evidence="2">MalCec1-1739</strain>
    </source>
</reference>
<gene>
    <name evidence="2" type="ORF">IAA93_08080</name>
</gene>
<feature type="non-terminal residue" evidence="2">
    <location>
        <position position="1"/>
    </location>
</feature>
<protein>
    <recommendedName>
        <fullName evidence="1">FlgD/Vpr Ig-like domain-containing protein</fullName>
    </recommendedName>
</protein>
<dbReference type="Pfam" id="PF13860">
    <property type="entry name" value="FlgD_ig"/>
    <property type="match status" value="1"/>
</dbReference>
<evidence type="ECO:0000259" key="1">
    <source>
        <dbReference type="Pfam" id="PF13860"/>
    </source>
</evidence>
<feature type="domain" description="FlgD/Vpr Ig-like" evidence="1">
    <location>
        <begin position="380"/>
        <end position="437"/>
    </location>
</feature>
<evidence type="ECO:0000313" key="3">
    <source>
        <dbReference type="Proteomes" id="UP000787625"/>
    </source>
</evidence>
<proteinExistence type="predicted"/>
<comment type="caution">
    <text evidence="2">The sequence shown here is derived from an EMBL/GenBank/DDBJ whole genome shotgun (WGS) entry which is preliminary data.</text>
</comment>
<dbReference type="InterPro" id="IPR025965">
    <property type="entry name" value="FlgD/Vpr_Ig-like"/>
</dbReference>
<dbReference type="Gene3D" id="2.60.40.4070">
    <property type="match status" value="1"/>
</dbReference>
<evidence type="ECO:0000313" key="2">
    <source>
        <dbReference type="EMBL" id="HJD53663.1"/>
    </source>
</evidence>
<dbReference type="AlphaFoldDB" id="A0A9D2ZUZ4"/>
<dbReference type="Proteomes" id="UP000787625">
    <property type="component" value="Unassembled WGS sequence"/>
</dbReference>
<reference evidence="2" key="1">
    <citation type="journal article" date="2021" name="PeerJ">
        <title>Extensive microbial diversity within the chicken gut microbiome revealed by metagenomics and culture.</title>
        <authorList>
            <person name="Gilroy R."/>
            <person name="Ravi A."/>
            <person name="Getino M."/>
            <person name="Pursley I."/>
            <person name="Horton D.L."/>
            <person name="Alikhan N.F."/>
            <person name="Baker D."/>
            <person name="Gharbi K."/>
            <person name="Hall N."/>
            <person name="Watson M."/>
            <person name="Adriaenssens E.M."/>
            <person name="Foster-Nyarko E."/>
            <person name="Jarju S."/>
            <person name="Secka A."/>
            <person name="Antonio M."/>
            <person name="Oren A."/>
            <person name="Chaudhuri R.R."/>
            <person name="La Ragione R."/>
            <person name="Hildebrand F."/>
            <person name="Pallen M.J."/>
        </authorList>
    </citation>
    <scope>NUCLEOTIDE SEQUENCE</scope>
    <source>
        <strain evidence="2">MalCec1-1739</strain>
    </source>
</reference>
<sequence>RIAIARVSVVCVGREPARAAYTHYTDARYGDAFKAEGGFSLERIDVANINDTPLNWSASADHSGGTPARPNSVAGHCDALERASFAYAGMIAPDTFSLHFTTPLDIADASAGGWCRVIGSDRTVTATLPDTVGMATVGVVLSAPLPEDEMLAISIDGLRQVDGLPVMAPDTIVLALPREAAEGDIVVNEILFDTDEGQSEFVEVCNVTGHCIDLDGIAIVTIGDDGRPSRSARVSEVSRLMPPRTYLAVTADTASLGLVWHCRPWQSAGCSLPSLRDDGGTLAILDAGAATLDLAVYSPDSYPSTARPPQGISLEKIHPSMASGNPANWLPATAECGYATPGRTNSQYVAPGDPSGGGTFGLACDYFTPDGDGDNDAALLHYRLPAGGWTADVTVYDSRGRVVARPVMGETLAGQGTIVWNGTDDDGQILGQGIYVILIHTFDAQGQKISKKLAVAIN</sequence>
<organism evidence="2 3">
    <name type="scientific">Candidatus Avibacteroides avistercoris</name>
    <dbReference type="NCBI Taxonomy" id="2840690"/>
    <lineage>
        <taxon>Bacteria</taxon>
        <taxon>Pseudomonadati</taxon>
        <taxon>Bacteroidota</taxon>
        <taxon>Bacteroidia</taxon>
        <taxon>Bacteroidales</taxon>
        <taxon>Bacteroidaceae</taxon>
        <taxon>Bacteroidaceae incertae sedis</taxon>
        <taxon>Candidatus Avibacteroides</taxon>
    </lineage>
</organism>